<dbReference type="Proteomes" id="UP000223366">
    <property type="component" value="Unassembled WGS sequence"/>
</dbReference>
<proteinExistence type="predicted"/>
<evidence type="ECO:0000313" key="1">
    <source>
        <dbReference type="EMBL" id="PFV25856.1"/>
    </source>
</evidence>
<reference evidence="1 2" key="1">
    <citation type="submission" date="2017-09" db="EMBL/GenBank/DDBJ databases">
        <title>Large-scale bioinformatics analysis of Bacillus genomes uncovers conserved roles of natural products in bacterial physiology.</title>
        <authorList>
            <consortium name="Agbiome Team Llc"/>
            <person name="Bleich R.M."/>
            <person name="Grubbs K.J."/>
            <person name="Santa Maria K.C."/>
            <person name="Allen S.E."/>
            <person name="Farag S."/>
            <person name="Shank E.A."/>
            <person name="Bowers A."/>
        </authorList>
    </citation>
    <scope>NUCLEOTIDE SEQUENCE [LARGE SCALE GENOMIC DNA]</scope>
    <source>
        <strain evidence="1 2">AFS060060</strain>
    </source>
</reference>
<comment type="caution">
    <text evidence="1">The sequence shown here is derived from an EMBL/GenBank/DDBJ whole genome shotgun (WGS) entry which is preliminary data.</text>
</comment>
<accession>A0A9X7GB24</accession>
<dbReference type="EMBL" id="NVDU01000091">
    <property type="protein sequence ID" value="PFV25856.1"/>
    <property type="molecule type" value="Genomic_DNA"/>
</dbReference>
<sequence length="48" mass="5634">MKQGIHPKTVSEHFSYKDMFITLNRYSHVLPGIQEDAVNIGSERPFEW</sequence>
<dbReference type="AlphaFoldDB" id="A0A9X7GB24"/>
<name>A0A9X7GB24_BACTU</name>
<protein>
    <submittedName>
        <fullName evidence="1">Integrase</fullName>
    </submittedName>
</protein>
<gene>
    <name evidence="1" type="ORF">COK99_28990</name>
</gene>
<evidence type="ECO:0000313" key="2">
    <source>
        <dbReference type="Proteomes" id="UP000223366"/>
    </source>
</evidence>
<organism evidence="1 2">
    <name type="scientific">Bacillus thuringiensis</name>
    <dbReference type="NCBI Taxonomy" id="1428"/>
    <lineage>
        <taxon>Bacteria</taxon>
        <taxon>Bacillati</taxon>
        <taxon>Bacillota</taxon>
        <taxon>Bacilli</taxon>
        <taxon>Bacillales</taxon>
        <taxon>Bacillaceae</taxon>
        <taxon>Bacillus</taxon>
        <taxon>Bacillus cereus group</taxon>
    </lineage>
</organism>